<feature type="signal peptide" evidence="4">
    <location>
        <begin position="1"/>
        <end position="25"/>
    </location>
</feature>
<dbReference type="Gene3D" id="2.40.10.10">
    <property type="entry name" value="Trypsin-like serine proteases"/>
    <property type="match status" value="1"/>
</dbReference>
<evidence type="ECO:0000256" key="1">
    <source>
        <dbReference type="ARBA" id="ARBA00022670"/>
    </source>
</evidence>
<dbReference type="EMBL" id="CAJPEX010000517">
    <property type="protein sequence ID" value="CAG0916113.1"/>
    <property type="molecule type" value="Genomic_DNA"/>
</dbReference>
<feature type="domain" description="Peptidase S1" evidence="5">
    <location>
        <begin position="1"/>
        <end position="184"/>
    </location>
</feature>
<keyword evidence="4" id="KW-0732">Signal</keyword>
<evidence type="ECO:0000313" key="6">
    <source>
        <dbReference type="EMBL" id="CAD7275961.1"/>
    </source>
</evidence>
<name>A0A7R9BK06_9CRUS</name>
<evidence type="ECO:0000256" key="2">
    <source>
        <dbReference type="ARBA" id="ARBA00022801"/>
    </source>
</evidence>
<dbReference type="OrthoDB" id="5565075at2759"/>
<keyword evidence="3" id="KW-0720">Serine protease</keyword>
<dbReference type="PANTHER" id="PTHR24264:SF54">
    <property type="entry name" value="PEPTIDASE S1 DOMAIN-CONTAINING PROTEIN"/>
    <property type="match status" value="1"/>
</dbReference>
<dbReference type="EMBL" id="OA882554">
    <property type="protein sequence ID" value="CAD7275961.1"/>
    <property type="molecule type" value="Genomic_DNA"/>
</dbReference>
<dbReference type="GO" id="GO:0006508">
    <property type="term" value="P:proteolysis"/>
    <property type="evidence" value="ECO:0007669"/>
    <property type="project" value="UniProtKB-KW"/>
</dbReference>
<keyword evidence="7" id="KW-1185">Reference proteome</keyword>
<dbReference type="InterPro" id="IPR009003">
    <property type="entry name" value="Peptidase_S1_PA"/>
</dbReference>
<feature type="chain" id="PRO_5036210105" description="Peptidase S1 domain-containing protein" evidence="4">
    <location>
        <begin position="26"/>
        <end position="223"/>
    </location>
</feature>
<dbReference type="PANTHER" id="PTHR24264">
    <property type="entry name" value="TRYPSIN-RELATED"/>
    <property type="match status" value="1"/>
</dbReference>
<sequence length="223" mass="23837">MMFLCFEISISMAVLLVYQWYVVSGGTAVASGWGTTESESAQNQDNPLSFVLKKVSLPLISPQQCAKILPVDFQHICAGNLTFGGMDACRGDSGGPLVCENKFMRGSGSGSAAAAAGHCSTRLLGFANTSSCNKGRPESVMIDHRDHKAGNAHQSPLSILTVADVGNSSTNVLPYNDILQEFALNGRHLDHDPNDPYRGFDNDCRQMSGINSRQGAPSLKLIQ</sequence>
<reference evidence="6" key="1">
    <citation type="submission" date="2020-11" db="EMBL/GenBank/DDBJ databases">
        <authorList>
            <person name="Tran Van P."/>
        </authorList>
    </citation>
    <scope>NUCLEOTIDE SEQUENCE</scope>
</reference>
<dbReference type="InterPro" id="IPR050127">
    <property type="entry name" value="Serine_Proteases_S1"/>
</dbReference>
<evidence type="ECO:0000313" key="7">
    <source>
        <dbReference type="Proteomes" id="UP000678499"/>
    </source>
</evidence>
<dbReference type="PROSITE" id="PS50240">
    <property type="entry name" value="TRYPSIN_DOM"/>
    <property type="match status" value="1"/>
</dbReference>
<dbReference type="Pfam" id="PF00089">
    <property type="entry name" value="Trypsin"/>
    <property type="match status" value="1"/>
</dbReference>
<organism evidence="6">
    <name type="scientific">Notodromas monacha</name>
    <dbReference type="NCBI Taxonomy" id="399045"/>
    <lineage>
        <taxon>Eukaryota</taxon>
        <taxon>Metazoa</taxon>
        <taxon>Ecdysozoa</taxon>
        <taxon>Arthropoda</taxon>
        <taxon>Crustacea</taxon>
        <taxon>Oligostraca</taxon>
        <taxon>Ostracoda</taxon>
        <taxon>Podocopa</taxon>
        <taxon>Podocopida</taxon>
        <taxon>Cypridocopina</taxon>
        <taxon>Cypridoidea</taxon>
        <taxon>Cyprididae</taxon>
        <taxon>Notodromas</taxon>
    </lineage>
</organism>
<evidence type="ECO:0000256" key="4">
    <source>
        <dbReference type="SAM" id="SignalP"/>
    </source>
</evidence>
<evidence type="ECO:0000256" key="3">
    <source>
        <dbReference type="ARBA" id="ARBA00022825"/>
    </source>
</evidence>
<dbReference type="Proteomes" id="UP000678499">
    <property type="component" value="Unassembled WGS sequence"/>
</dbReference>
<dbReference type="InterPro" id="IPR033116">
    <property type="entry name" value="TRYPSIN_SER"/>
</dbReference>
<gene>
    <name evidence="6" type="ORF">NMOB1V02_LOCUS3744</name>
</gene>
<accession>A0A7R9BK06</accession>
<proteinExistence type="predicted"/>
<protein>
    <recommendedName>
        <fullName evidence="5">Peptidase S1 domain-containing protein</fullName>
    </recommendedName>
</protein>
<dbReference type="InterPro" id="IPR001254">
    <property type="entry name" value="Trypsin_dom"/>
</dbReference>
<keyword evidence="2" id="KW-0378">Hydrolase</keyword>
<dbReference type="GO" id="GO:0005615">
    <property type="term" value="C:extracellular space"/>
    <property type="evidence" value="ECO:0007669"/>
    <property type="project" value="TreeGrafter"/>
</dbReference>
<dbReference type="PROSITE" id="PS00135">
    <property type="entry name" value="TRYPSIN_SER"/>
    <property type="match status" value="1"/>
</dbReference>
<dbReference type="InterPro" id="IPR043504">
    <property type="entry name" value="Peptidase_S1_PA_chymotrypsin"/>
</dbReference>
<keyword evidence="1" id="KW-0645">Protease</keyword>
<dbReference type="GO" id="GO:0004252">
    <property type="term" value="F:serine-type endopeptidase activity"/>
    <property type="evidence" value="ECO:0007669"/>
    <property type="project" value="InterPro"/>
</dbReference>
<dbReference type="AlphaFoldDB" id="A0A7R9BK06"/>
<dbReference type="SUPFAM" id="SSF50494">
    <property type="entry name" value="Trypsin-like serine proteases"/>
    <property type="match status" value="1"/>
</dbReference>
<evidence type="ECO:0000259" key="5">
    <source>
        <dbReference type="PROSITE" id="PS50240"/>
    </source>
</evidence>